<evidence type="ECO:0000256" key="2">
    <source>
        <dbReference type="ARBA" id="ARBA00022692"/>
    </source>
</evidence>
<feature type="transmembrane region" description="Helical" evidence="6">
    <location>
        <begin position="413"/>
        <end position="436"/>
    </location>
</feature>
<dbReference type="InterPro" id="IPR011701">
    <property type="entry name" value="MFS"/>
</dbReference>
<evidence type="ECO:0000256" key="3">
    <source>
        <dbReference type="ARBA" id="ARBA00022989"/>
    </source>
</evidence>
<feature type="transmembrane region" description="Helical" evidence="6">
    <location>
        <begin position="158"/>
        <end position="175"/>
    </location>
</feature>
<dbReference type="RefSeq" id="XP_016618986.1">
    <property type="nucleotide sequence ID" value="XM_016765036.1"/>
</dbReference>
<keyword evidence="9" id="KW-1185">Reference proteome</keyword>
<feature type="domain" description="Major facilitator superfamily (MFS) profile" evidence="7">
    <location>
        <begin position="63"/>
        <end position="551"/>
    </location>
</feature>
<organism evidence="8 9">
    <name type="scientific">Cladophialophora bantiana (strain ATCC 10958 / CBS 173.52 / CDC B-1940 / NIH 8579)</name>
    <name type="common">Xylohypha bantiana</name>
    <dbReference type="NCBI Taxonomy" id="1442370"/>
    <lineage>
        <taxon>Eukaryota</taxon>
        <taxon>Fungi</taxon>
        <taxon>Dikarya</taxon>
        <taxon>Ascomycota</taxon>
        <taxon>Pezizomycotina</taxon>
        <taxon>Eurotiomycetes</taxon>
        <taxon>Chaetothyriomycetidae</taxon>
        <taxon>Chaetothyriales</taxon>
        <taxon>Herpotrichiellaceae</taxon>
        <taxon>Cladophialophora</taxon>
    </lineage>
</organism>
<feature type="transmembrane region" description="Helical" evidence="6">
    <location>
        <begin position="187"/>
        <end position="210"/>
    </location>
</feature>
<feature type="transmembrane region" description="Helical" evidence="6">
    <location>
        <begin position="448"/>
        <end position="473"/>
    </location>
</feature>
<feature type="transmembrane region" description="Helical" evidence="6">
    <location>
        <begin position="216"/>
        <end position="240"/>
    </location>
</feature>
<dbReference type="VEuPathDB" id="FungiDB:Z519_07301"/>
<keyword evidence="4 6" id="KW-0472">Membrane</keyword>
<dbReference type="AlphaFoldDB" id="A0A0D2G0Q5"/>
<protein>
    <recommendedName>
        <fullName evidence="7">Major facilitator superfamily (MFS) profile domain-containing protein</fullName>
    </recommendedName>
</protein>
<evidence type="ECO:0000256" key="1">
    <source>
        <dbReference type="ARBA" id="ARBA00004141"/>
    </source>
</evidence>
<dbReference type="Gene3D" id="1.20.1720.10">
    <property type="entry name" value="Multidrug resistance protein D"/>
    <property type="match status" value="1"/>
</dbReference>
<feature type="transmembrane region" description="Helical" evidence="6">
    <location>
        <begin position="285"/>
        <end position="304"/>
    </location>
</feature>
<dbReference type="Pfam" id="PF07690">
    <property type="entry name" value="MFS_1"/>
    <property type="match status" value="1"/>
</dbReference>
<dbReference type="InterPro" id="IPR020846">
    <property type="entry name" value="MFS_dom"/>
</dbReference>
<dbReference type="PANTHER" id="PTHR23501">
    <property type="entry name" value="MAJOR FACILITATOR SUPERFAMILY"/>
    <property type="match status" value="1"/>
</dbReference>
<feature type="compositionally biased region" description="Basic and acidic residues" evidence="5">
    <location>
        <begin position="588"/>
        <end position="598"/>
    </location>
</feature>
<evidence type="ECO:0000256" key="6">
    <source>
        <dbReference type="SAM" id="Phobius"/>
    </source>
</evidence>
<feature type="transmembrane region" description="Helical" evidence="6">
    <location>
        <begin position="362"/>
        <end position="381"/>
    </location>
</feature>
<keyword evidence="2 6" id="KW-0812">Transmembrane</keyword>
<dbReference type="HOGENOM" id="CLU_000960_22_0_1"/>
<dbReference type="GO" id="GO:0005886">
    <property type="term" value="C:plasma membrane"/>
    <property type="evidence" value="ECO:0007669"/>
    <property type="project" value="TreeGrafter"/>
</dbReference>
<feature type="region of interest" description="Disordered" evidence="5">
    <location>
        <begin position="1"/>
        <end position="50"/>
    </location>
</feature>
<dbReference type="Gene3D" id="1.20.1250.20">
    <property type="entry name" value="MFS general substrate transporter like domains"/>
    <property type="match status" value="1"/>
</dbReference>
<dbReference type="FunFam" id="1.20.1720.10:FF:000018">
    <property type="entry name" value="Putative MFS multidrug transporter"/>
    <property type="match status" value="1"/>
</dbReference>
<feature type="transmembrane region" description="Helical" evidence="6">
    <location>
        <begin position="252"/>
        <end position="273"/>
    </location>
</feature>
<dbReference type="PRINTS" id="PR01036">
    <property type="entry name" value="TCRTETB"/>
</dbReference>
<dbReference type="EMBL" id="KN846989">
    <property type="protein sequence ID" value="KIW92317.1"/>
    <property type="molecule type" value="Genomic_DNA"/>
</dbReference>
<evidence type="ECO:0000256" key="4">
    <source>
        <dbReference type="ARBA" id="ARBA00023136"/>
    </source>
</evidence>
<dbReference type="SUPFAM" id="SSF103473">
    <property type="entry name" value="MFS general substrate transporter"/>
    <property type="match status" value="1"/>
</dbReference>
<keyword evidence="3 6" id="KW-1133">Transmembrane helix</keyword>
<dbReference type="PROSITE" id="PS50850">
    <property type="entry name" value="MFS"/>
    <property type="match status" value="1"/>
</dbReference>
<feature type="transmembrane region" description="Helical" evidence="6">
    <location>
        <begin position="388"/>
        <end position="407"/>
    </location>
</feature>
<dbReference type="GeneID" id="27700229"/>
<feature type="transmembrane region" description="Helical" evidence="6">
    <location>
        <begin position="129"/>
        <end position="146"/>
    </location>
</feature>
<dbReference type="GO" id="GO:0022857">
    <property type="term" value="F:transmembrane transporter activity"/>
    <property type="evidence" value="ECO:0007669"/>
    <property type="project" value="InterPro"/>
</dbReference>
<reference evidence="8" key="1">
    <citation type="submission" date="2015-01" db="EMBL/GenBank/DDBJ databases">
        <title>The Genome Sequence of Cladophialophora bantiana CBS 173.52.</title>
        <authorList>
            <consortium name="The Broad Institute Genomics Platform"/>
            <person name="Cuomo C."/>
            <person name="de Hoog S."/>
            <person name="Gorbushina A."/>
            <person name="Stielow B."/>
            <person name="Teixiera M."/>
            <person name="Abouelleil A."/>
            <person name="Chapman S.B."/>
            <person name="Priest M."/>
            <person name="Young S.K."/>
            <person name="Wortman J."/>
            <person name="Nusbaum C."/>
            <person name="Birren B."/>
        </authorList>
    </citation>
    <scope>NUCLEOTIDE SEQUENCE [LARGE SCALE GENOMIC DNA]</scope>
    <source>
        <strain evidence="8">CBS 173.52</strain>
    </source>
</reference>
<evidence type="ECO:0000256" key="5">
    <source>
        <dbReference type="SAM" id="MobiDB-lite"/>
    </source>
</evidence>
<dbReference type="OrthoDB" id="2351791at2759"/>
<sequence>MDMPPPLVEETKEGPPPQETQASASQTTSSSSSITSEKANHDNDNGASSTPEEFTISTRFVMAFVALAVLTLMVALDGTSISVALPIIAKKLRGTAIEAFWAGTSFLLASTVFQPNFASFSHIFGRMPVIMVSIALFFVGVMMAALSNDFGLLLAGRSIQGIGGGGVIAMTEIVVTDLVPLRYRGQWAGIIAGMWSIGSVSGPIIGGAFAQVEWRWIFWLNLPFIGIGAVMVPLFLRLNIIPQSITAKLRRVDWLGTVIFVGSMTSFLIPLTWGGVMYSWSSWRTLVPLFVGGAGLIGFCFYEAYLAPEPLLRLSVFGNRTVNIAYMTTTLHGMVLWCILYYQPLYFEAVKGYTPVVSGVALFPATFTVAPMAVVTGLLITKFSAYRWAIWLGWGIATLGLGLLTILDVDTTIPQWIFIDLVSGIGLGILFPGLQFQVQAASTNKDMAFAVAMFVFFRSFGQALGVAIGGVIFQNQMVKNLQKYPAYAARASDLAKDAAALVEIIKNTPAGANKLDLRTAYTDSLRTVYIVIAALAGFSLVASLFIKGYDLNVGLETEQGLIVSGKKAKGGESGRDEEAEVEQQVKVGGDDPRSRGDA</sequence>
<evidence type="ECO:0000313" key="9">
    <source>
        <dbReference type="Proteomes" id="UP000053789"/>
    </source>
</evidence>
<name>A0A0D2G0Q5_CLAB1</name>
<comment type="subcellular location">
    <subcellularLocation>
        <location evidence="1">Membrane</location>
        <topology evidence="1">Multi-pass membrane protein</topology>
    </subcellularLocation>
</comment>
<proteinExistence type="predicted"/>
<evidence type="ECO:0000313" key="8">
    <source>
        <dbReference type="EMBL" id="KIW92317.1"/>
    </source>
</evidence>
<feature type="transmembrane region" description="Helical" evidence="6">
    <location>
        <begin position="527"/>
        <end position="546"/>
    </location>
</feature>
<accession>A0A0D2G0Q5</accession>
<feature type="transmembrane region" description="Helical" evidence="6">
    <location>
        <begin position="60"/>
        <end position="87"/>
    </location>
</feature>
<dbReference type="FunFam" id="1.20.1250.20:FF:000786">
    <property type="entry name" value="MFS multidrug transporter, putative"/>
    <property type="match status" value="1"/>
</dbReference>
<dbReference type="InterPro" id="IPR036259">
    <property type="entry name" value="MFS_trans_sf"/>
</dbReference>
<evidence type="ECO:0000259" key="7">
    <source>
        <dbReference type="PROSITE" id="PS50850"/>
    </source>
</evidence>
<gene>
    <name evidence="8" type="ORF">Z519_07301</name>
</gene>
<dbReference type="PANTHER" id="PTHR23501:SF59">
    <property type="entry name" value="MAJOR FACILITATOR SUPERFAMILY (MFS) PROFILE DOMAIN-CONTAINING PROTEIN-RELATED"/>
    <property type="match status" value="1"/>
</dbReference>
<feature type="compositionally biased region" description="Low complexity" evidence="5">
    <location>
        <begin position="20"/>
        <end position="36"/>
    </location>
</feature>
<dbReference type="Proteomes" id="UP000053789">
    <property type="component" value="Unassembled WGS sequence"/>
</dbReference>
<feature type="transmembrane region" description="Helical" evidence="6">
    <location>
        <begin position="324"/>
        <end position="342"/>
    </location>
</feature>
<feature type="region of interest" description="Disordered" evidence="5">
    <location>
        <begin position="564"/>
        <end position="598"/>
    </location>
</feature>
<feature type="transmembrane region" description="Helical" evidence="6">
    <location>
        <begin position="99"/>
        <end position="117"/>
    </location>
</feature>